<feature type="compositionally biased region" description="Basic residues" evidence="1">
    <location>
        <begin position="127"/>
        <end position="140"/>
    </location>
</feature>
<sequence length="332" mass="37122">ERRGCDCWRGALGLRATAVAGHGLADVRAAAEPDLAQPRPMGVGAGIHVRQQLAQHCPPGVAGRDPRDGDDLRHPDRRRRPLGRLDRRPQLRRRRHPDDRARLVDVAGGSGDGAGRGGLRSGQRADRHPRRHPALHRHPRHDADLPGGGTPAHRRQADLRPDRRPAPVRPLGHPRAVRGAVAGDHHRHRLPGGLPGPSLHQTRALHLRHRRQRAGDPVLRRPHRPLQAGRLFPDGARRGDRRSDVELAPQLDPADGRRRRGAERDRRCRHRRHLALRRGRHGRRHPDRCRPDGGHPERAEPAPHLRLLPADRDRRGHHPGRVDRPPPPAGVV</sequence>
<name>A0A6J4UHP1_9BACT</name>
<protein>
    <submittedName>
        <fullName evidence="2">Ribose ABC transport system, permease protein RbsC</fullName>
    </submittedName>
</protein>
<dbReference type="AlphaFoldDB" id="A0A6J4UHP1"/>
<reference evidence="2" key="1">
    <citation type="submission" date="2020-02" db="EMBL/GenBank/DDBJ databases">
        <authorList>
            <person name="Meier V. D."/>
        </authorList>
    </citation>
    <scope>NUCLEOTIDE SEQUENCE</scope>
    <source>
        <strain evidence="2">AVDCRST_MAG59</strain>
    </source>
</reference>
<feature type="compositionally biased region" description="Basic and acidic residues" evidence="1">
    <location>
        <begin position="155"/>
        <end position="165"/>
    </location>
</feature>
<feature type="non-terminal residue" evidence="2">
    <location>
        <position position="332"/>
    </location>
</feature>
<gene>
    <name evidence="2" type="ORF">AVDCRST_MAG59-1537</name>
</gene>
<dbReference type="EMBL" id="CADCWF010000092">
    <property type="protein sequence ID" value="CAA9548345.1"/>
    <property type="molecule type" value="Genomic_DNA"/>
</dbReference>
<feature type="compositionally biased region" description="Gly residues" evidence="1">
    <location>
        <begin position="108"/>
        <end position="120"/>
    </location>
</feature>
<feature type="non-terminal residue" evidence="2">
    <location>
        <position position="1"/>
    </location>
</feature>
<feature type="compositionally biased region" description="Basic and acidic residues" evidence="1">
    <location>
        <begin position="288"/>
        <end position="324"/>
    </location>
</feature>
<proteinExistence type="predicted"/>
<feature type="compositionally biased region" description="Basic residues" evidence="1">
    <location>
        <begin position="257"/>
        <end position="287"/>
    </location>
</feature>
<feature type="compositionally biased region" description="Basic residues" evidence="1">
    <location>
        <begin position="203"/>
        <end position="212"/>
    </location>
</feature>
<evidence type="ECO:0000256" key="1">
    <source>
        <dbReference type="SAM" id="MobiDB-lite"/>
    </source>
</evidence>
<feature type="region of interest" description="Disordered" evidence="1">
    <location>
        <begin position="57"/>
        <end position="332"/>
    </location>
</feature>
<organism evidence="2">
    <name type="scientific">uncultured Thermomicrobiales bacterium</name>
    <dbReference type="NCBI Taxonomy" id="1645740"/>
    <lineage>
        <taxon>Bacteria</taxon>
        <taxon>Pseudomonadati</taxon>
        <taxon>Thermomicrobiota</taxon>
        <taxon>Thermomicrobia</taxon>
        <taxon>Thermomicrobiales</taxon>
        <taxon>environmental samples</taxon>
    </lineage>
</organism>
<feature type="compositionally biased region" description="Basic and acidic residues" evidence="1">
    <location>
        <begin position="64"/>
        <end position="74"/>
    </location>
</feature>
<evidence type="ECO:0000313" key="2">
    <source>
        <dbReference type="EMBL" id="CAA9548345.1"/>
    </source>
</evidence>
<feature type="compositionally biased region" description="Basic and acidic residues" evidence="1">
    <location>
        <begin position="235"/>
        <end position="245"/>
    </location>
</feature>
<accession>A0A6J4UHP1</accession>